<dbReference type="Pfam" id="PF00069">
    <property type="entry name" value="Pkinase"/>
    <property type="match status" value="1"/>
</dbReference>
<keyword evidence="4" id="KW-1185">Reference proteome</keyword>
<evidence type="ECO:0000259" key="2">
    <source>
        <dbReference type="PROSITE" id="PS50011"/>
    </source>
</evidence>
<dbReference type="SMART" id="SM00220">
    <property type="entry name" value="S_TKc"/>
    <property type="match status" value="1"/>
</dbReference>
<evidence type="ECO:0000313" key="4">
    <source>
        <dbReference type="Proteomes" id="UP000799778"/>
    </source>
</evidence>
<dbReference type="EMBL" id="ML978073">
    <property type="protein sequence ID" value="KAF2011918.1"/>
    <property type="molecule type" value="Genomic_DNA"/>
</dbReference>
<dbReference type="RefSeq" id="XP_033380257.1">
    <property type="nucleotide sequence ID" value="XM_033528815.1"/>
</dbReference>
<feature type="compositionally biased region" description="Polar residues" evidence="1">
    <location>
        <begin position="13"/>
        <end position="30"/>
    </location>
</feature>
<dbReference type="PANTHER" id="PTHR24359">
    <property type="entry name" value="SERINE/THREONINE-PROTEIN KINASE SBK1"/>
    <property type="match status" value="1"/>
</dbReference>
<evidence type="ECO:0000256" key="1">
    <source>
        <dbReference type="SAM" id="MobiDB-lite"/>
    </source>
</evidence>
<dbReference type="GO" id="GO:0005524">
    <property type="term" value="F:ATP binding"/>
    <property type="evidence" value="ECO:0007669"/>
    <property type="project" value="InterPro"/>
</dbReference>
<feature type="compositionally biased region" description="Polar residues" evidence="1">
    <location>
        <begin position="65"/>
        <end position="78"/>
    </location>
</feature>
<name>A0A6A5XFK3_9PLEO</name>
<sequence>MKSDGSFPLQEATGFTSGQPNSPAVATTSHDFAIRTSAKDGSPPEPGGNVPKKKLHISDEAQASKRMSSSSYRKLKSRTASLSLPHRIIKNDTPPRILKRAKTFHPVLKESVGRRAVFLRPQLQNAVVRSPYVHKKFIPQQQLLRIATPERVSRELLKIWLKKPWKTKVVPDPADSYQRILAILILMDRGSKIRMFVKRKITDNYLPFDKIPREDNNEKSLMMLQSRDNPQGPAPTFRKQADADDFFDHQWIVLAPLFKGPLDMQINHNEIHQEATMPFLSQKPIAASGFGQVFKTEIHPEHHDFSEAEKPCNVFAIKRLNSKNELDFEQEVQILKKLSARPHAHQHLINLLATYKYAGDYHLIFPWAETDLFGYWRNNQTPSNQDRAMADWIAEQCRGLAEGLNRIHRYETSSASSIFNFLPAVVGRPQSMTATLRDHSRTGDVQAHYRQPKRLFGRHGDLKPENILWFPDPHGGGLGTLKITDFGIARFNTQNLVSARERGQVPNSATYRSPECDLPYGELSTACDVWALGCIFLQFVTWFIGGYSYYEEFGRKRLAIDPGWAGMLTDTYFTILIEGDRKTAKVKDSVTQMIEELRSHRGHAHSDFFNGFLDVIQDDMLTIQNYVRNEENQQLGNINEQHAPTTALSRPSKASPRRKSSGDIFRTLGSLSRPHNDSDDDLSF</sequence>
<keyword evidence="3" id="KW-0418">Kinase</keyword>
<dbReference type="GeneID" id="54286212"/>
<evidence type="ECO:0000313" key="3">
    <source>
        <dbReference type="EMBL" id="KAF2011918.1"/>
    </source>
</evidence>
<dbReference type="InterPro" id="IPR011009">
    <property type="entry name" value="Kinase-like_dom_sf"/>
</dbReference>
<protein>
    <submittedName>
        <fullName evidence="3">Kinase-like protein</fullName>
    </submittedName>
</protein>
<gene>
    <name evidence="3" type="ORF">BU24DRAFT_425750</name>
</gene>
<reference evidence="3" key="1">
    <citation type="journal article" date="2020" name="Stud. Mycol.">
        <title>101 Dothideomycetes genomes: a test case for predicting lifestyles and emergence of pathogens.</title>
        <authorList>
            <person name="Haridas S."/>
            <person name="Albert R."/>
            <person name="Binder M."/>
            <person name="Bloem J."/>
            <person name="Labutti K."/>
            <person name="Salamov A."/>
            <person name="Andreopoulos B."/>
            <person name="Baker S."/>
            <person name="Barry K."/>
            <person name="Bills G."/>
            <person name="Bluhm B."/>
            <person name="Cannon C."/>
            <person name="Castanera R."/>
            <person name="Culley D."/>
            <person name="Daum C."/>
            <person name="Ezra D."/>
            <person name="Gonzalez J."/>
            <person name="Henrissat B."/>
            <person name="Kuo A."/>
            <person name="Liang C."/>
            <person name="Lipzen A."/>
            <person name="Lutzoni F."/>
            <person name="Magnuson J."/>
            <person name="Mondo S."/>
            <person name="Nolan M."/>
            <person name="Ohm R."/>
            <person name="Pangilinan J."/>
            <person name="Park H.-J."/>
            <person name="Ramirez L."/>
            <person name="Alfaro M."/>
            <person name="Sun H."/>
            <person name="Tritt A."/>
            <person name="Yoshinaga Y."/>
            <person name="Zwiers L.-H."/>
            <person name="Turgeon B."/>
            <person name="Goodwin S."/>
            <person name="Spatafora J."/>
            <person name="Crous P."/>
            <person name="Grigoriev I."/>
        </authorList>
    </citation>
    <scope>NUCLEOTIDE SEQUENCE</scope>
    <source>
        <strain evidence="3">CBS 175.79</strain>
    </source>
</reference>
<feature type="region of interest" description="Disordered" evidence="1">
    <location>
        <begin position="635"/>
        <end position="684"/>
    </location>
</feature>
<accession>A0A6A5XFK3</accession>
<dbReference type="GO" id="GO:0004674">
    <property type="term" value="F:protein serine/threonine kinase activity"/>
    <property type="evidence" value="ECO:0007669"/>
    <property type="project" value="TreeGrafter"/>
</dbReference>
<organism evidence="3 4">
    <name type="scientific">Aaosphaeria arxii CBS 175.79</name>
    <dbReference type="NCBI Taxonomy" id="1450172"/>
    <lineage>
        <taxon>Eukaryota</taxon>
        <taxon>Fungi</taxon>
        <taxon>Dikarya</taxon>
        <taxon>Ascomycota</taxon>
        <taxon>Pezizomycotina</taxon>
        <taxon>Dothideomycetes</taxon>
        <taxon>Pleosporomycetidae</taxon>
        <taxon>Pleosporales</taxon>
        <taxon>Pleosporales incertae sedis</taxon>
        <taxon>Aaosphaeria</taxon>
    </lineage>
</organism>
<dbReference type="PROSITE" id="PS50011">
    <property type="entry name" value="PROTEIN_KINASE_DOM"/>
    <property type="match status" value="1"/>
</dbReference>
<dbReference type="InterPro" id="IPR000719">
    <property type="entry name" value="Prot_kinase_dom"/>
</dbReference>
<proteinExistence type="predicted"/>
<dbReference type="Proteomes" id="UP000799778">
    <property type="component" value="Unassembled WGS sequence"/>
</dbReference>
<dbReference type="Gene3D" id="1.10.510.10">
    <property type="entry name" value="Transferase(Phosphotransferase) domain 1"/>
    <property type="match status" value="2"/>
</dbReference>
<feature type="domain" description="Protein kinase" evidence="2">
    <location>
        <begin position="279"/>
        <end position="613"/>
    </location>
</feature>
<dbReference type="PANTHER" id="PTHR24359:SF37">
    <property type="entry name" value="PROTEIN KINASE DOMAIN-CONTAINING PROTEIN"/>
    <property type="match status" value="1"/>
</dbReference>
<keyword evidence="3" id="KW-0808">Transferase</keyword>
<dbReference type="CDD" id="cd00180">
    <property type="entry name" value="PKc"/>
    <property type="match status" value="1"/>
</dbReference>
<feature type="compositionally biased region" description="Polar residues" evidence="1">
    <location>
        <begin position="635"/>
        <end position="648"/>
    </location>
</feature>
<dbReference type="SUPFAM" id="SSF56112">
    <property type="entry name" value="Protein kinase-like (PK-like)"/>
    <property type="match status" value="1"/>
</dbReference>
<dbReference type="OrthoDB" id="1046782at2759"/>
<feature type="region of interest" description="Disordered" evidence="1">
    <location>
        <begin position="1"/>
        <end position="78"/>
    </location>
</feature>
<dbReference type="AlphaFoldDB" id="A0A6A5XFK3"/>